<keyword evidence="3" id="KW-1185">Reference proteome</keyword>
<protein>
    <recommendedName>
        <fullName evidence="1">Polysaccharide pyruvyl transferase domain-containing protein</fullName>
    </recommendedName>
</protein>
<dbReference type="Proteomes" id="UP000448235">
    <property type="component" value="Unassembled WGS sequence"/>
</dbReference>
<dbReference type="AlphaFoldDB" id="A0A7X4VWH0"/>
<evidence type="ECO:0000313" key="3">
    <source>
        <dbReference type="Proteomes" id="UP000448235"/>
    </source>
</evidence>
<proteinExistence type="predicted"/>
<evidence type="ECO:0000313" key="2">
    <source>
        <dbReference type="EMBL" id="NAW11575.1"/>
    </source>
</evidence>
<comment type="caution">
    <text evidence="2">The sequence shown here is derived from an EMBL/GenBank/DDBJ whole genome shotgun (WGS) entry which is preliminary data.</text>
</comment>
<dbReference type="Pfam" id="PF04230">
    <property type="entry name" value="PS_pyruv_trans"/>
    <property type="match status" value="1"/>
</dbReference>
<name>A0A7X4VWH0_9GAMM</name>
<reference evidence="2 3" key="1">
    <citation type="submission" date="2019-12" db="EMBL/GenBank/DDBJ databases">
        <title>Draft genome sequencing of Halomonas icarensis D1-1.</title>
        <authorList>
            <person name="Pandiyan K."/>
            <person name="Kushwaha P."/>
            <person name="Gowdham M."/>
            <person name="Chakdar H."/>
            <person name="Singh A."/>
            <person name="Kumar M."/>
            <person name="Saxena A.K."/>
        </authorList>
    </citation>
    <scope>NUCLEOTIDE SEQUENCE [LARGE SCALE GENOMIC DNA]</scope>
    <source>
        <strain evidence="2 3">D1-1</strain>
    </source>
</reference>
<dbReference type="InterPro" id="IPR007345">
    <property type="entry name" value="Polysacch_pyruvyl_Trfase"/>
</dbReference>
<sequence>MKNFVIVSTYPEQGSKNIGDQLITTCLKNLVSDLIPDAGFSVIWRADSWDNVKSTVLGADHVFFACLALRPNMHKNEYPYLGELVDAGIPFSVIAAGTDLPVDKDADIYAGFSDDSIRLLKKVNDRAAVFTTRGGVSQEFCLRIGLEKVIFSGDVAFYDQSLSEVKFEKGVECKKIVVSDPHRASCYIKPFKTLLDGLRDLFPEAEVVVAQHGVNKVIDDFCYENSIKTEKIYEDRYGGLKVYDEADLHVGFRVHAHVSALKRRKYSYLLEQDGRGCDYGSTLERKISVSNFIFPKNLAKNYKNLARLLLGRPLNYVALASVSPVHQLLAIIRHDSEDEFRKFAGLEDQILKFNRLNQGAIEKALGITESSGIV</sequence>
<gene>
    <name evidence="2" type="ORF">GRB80_01805</name>
</gene>
<accession>A0A7X4VWH0</accession>
<dbReference type="RefSeq" id="WP_161422345.1">
    <property type="nucleotide sequence ID" value="NZ_JARWMY010000014.1"/>
</dbReference>
<feature type="domain" description="Polysaccharide pyruvyl transferase" evidence="1">
    <location>
        <begin position="17"/>
        <end position="261"/>
    </location>
</feature>
<dbReference type="EMBL" id="WUTS01000001">
    <property type="protein sequence ID" value="NAW11575.1"/>
    <property type="molecule type" value="Genomic_DNA"/>
</dbReference>
<organism evidence="2 3">
    <name type="scientific">Halomonas icarae</name>
    <dbReference type="NCBI Taxonomy" id="2691040"/>
    <lineage>
        <taxon>Bacteria</taxon>
        <taxon>Pseudomonadati</taxon>
        <taxon>Pseudomonadota</taxon>
        <taxon>Gammaproteobacteria</taxon>
        <taxon>Oceanospirillales</taxon>
        <taxon>Halomonadaceae</taxon>
        <taxon>Halomonas</taxon>
    </lineage>
</organism>
<evidence type="ECO:0000259" key="1">
    <source>
        <dbReference type="Pfam" id="PF04230"/>
    </source>
</evidence>